<evidence type="ECO:0000256" key="4">
    <source>
        <dbReference type="ARBA" id="ARBA00022692"/>
    </source>
</evidence>
<keyword evidence="4 7" id="KW-0812">Transmembrane</keyword>
<comment type="similarity">
    <text evidence="2">Belongs to the FliQ/MopD/SpaQ family.</text>
</comment>
<keyword evidence="6 7" id="KW-0472">Membrane</keyword>
<accession>A0A2S9XF62</accession>
<evidence type="ECO:0000256" key="6">
    <source>
        <dbReference type="ARBA" id="ARBA00023136"/>
    </source>
</evidence>
<evidence type="ECO:0000256" key="3">
    <source>
        <dbReference type="ARBA" id="ARBA00022475"/>
    </source>
</evidence>
<organism evidence="8 9">
    <name type="scientific">Enhygromyxa salina</name>
    <dbReference type="NCBI Taxonomy" id="215803"/>
    <lineage>
        <taxon>Bacteria</taxon>
        <taxon>Pseudomonadati</taxon>
        <taxon>Myxococcota</taxon>
        <taxon>Polyangia</taxon>
        <taxon>Nannocystales</taxon>
        <taxon>Nannocystaceae</taxon>
        <taxon>Enhygromyxa</taxon>
    </lineage>
</organism>
<evidence type="ECO:0000256" key="2">
    <source>
        <dbReference type="ARBA" id="ARBA00006156"/>
    </source>
</evidence>
<name>A0A2S9XF62_9BACT</name>
<evidence type="ECO:0000256" key="5">
    <source>
        <dbReference type="ARBA" id="ARBA00022989"/>
    </source>
</evidence>
<evidence type="ECO:0000313" key="9">
    <source>
        <dbReference type="Proteomes" id="UP000237968"/>
    </source>
</evidence>
<dbReference type="EMBL" id="PVNK01000240">
    <property type="protein sequence ID" value="PRP91504.1"/>
    <property type="molecule type" value="Genomic_DNA"/>
</dbReference>
<gene>
    <name evidence="8" type="ORF">ENSA5_54780</name>
</gene>
<dbReference type="Proteomes" id="UP000237968">
    <property type="component" value="Unassembled WGS sequence"/>
</dbReference>
<comment type="subcellular location">
    <subcellularLocation>
        <location evidence="1">Cell membrane</location>
        <topology evidence="1">Multi-pass membrane protein</topology>
    </subcellularLocation>
</comment>
<dbReference type="GO" id="GO:0009306">
    <property type="term" value="P:protein secretion"/>
    <property type="evidence" value="ECO:0007669"/>
    <property type="project" value="InterPro"/>
</dbReference>
<evidence type="ECO:0000256" key="1">
    <source>
        <dbReference type="ARBA" id="ARBA00004651"/>
    </source>
</evidence>
<dbReference type="InterPro" id="IPR002191">
    <property type="entry name" value="Bac_export_3"/>
</dbReference>
<dbReference type="Pfam" id="PF01313">
    <property type="entry name" value="Bac_export_3"/>
    <property type="match status" value="1"/>
</dbReference>
<keyword evidence="9" id="KW-1185">Reference proteome</keyword>
<keyword evidence="5 7" id="KW-1133">Transmembrane helix</keyword>
<proteinExistence type="inferred from homology"/>
<comment type="caution">
    <text evidence="8">The sequence shown here is derived from an EMBL/GenBank/DDBJ whole genome shotgun (WGS) entry which is preliminary data.</text>
</comment>
<reference evidence="8 9" key="1">
    <citation type="submission" date="2018-03" db="EMBL/GenBank/DDBJ databases">
        <title>Draft Genome Sequences of the Obligatory Marine Myxobacteria Enhygromyxa salina SWB005.</title>
        <authorList>
            <person name="Poehlein A."/>
            <person name="Moghaddam J.A."/>
            <person name="Harms H."/>
            <person name="Alanjari M."/>
            <person name="Koenig G.M."/>
            <person name="Daniel R."/>
            <person name="Schaeberle T.F."/>
        </authorList>
    </citation>
    <scope>NUCLEOTIDE SEQUENCE [LARGE SCALE GENOMIC DNA]</scope>
    <source>
        <strain evidence="8 9">SWB005</strain>
    </source>
</reference>
<evidence type="ECO:0000313" key="8">
    <source>
        <dbReference type="EMBL" id="PRP91504.1"/>
    </source>
</evidence>
<feature type="transmembrane region" description="Helical" evidence="7">
    <location>
        <begin position="47"/>
        <end position="69"/>
    </location>
</feature>
<keyword evidence="3" id="KW-1003">Cell membrane</keyword>
<sequence>MIDALGLAIREGFGLVIASLIPLLLVAAAAAILVGLLGAALGIRDAALGQIVRALAIVLALGVLIRGIATSTVEFTARTWAQLGAQDDPSTAEPSP</sequence>
<dbReference type="RefSeq" id="WP_181198201.1">
    <property type="nucleotide sequence ID" value="NZ_PVNK01000240.1"/>
</dbReference>
<feature type="transmembrane region" description="Helical" evidence="7">
    <location>
        <begin position="12"/>
        <end position="41"/>
    </location>
</feature>
<dbReference type="GO" id="GO:0005886">
    <property type="term" value="C:plasma membrane"/>
    <property type="evidence" value="ECO:0007669"/>
    <property type="project" value="UniProtKB-SubCell"/>
</dbReference>
<evidence type="ECO:0000256" key="7">
    <source>
        <dbReference type="SAM" id="Phobius"/>
    </source>
</evidence>
<dbReference type="AlphaFoldDB" id="A0A2S9XF62"/>
<protein>
    <submittedName>
        <fullName evidence="8">Bacterial export protein, family 3</fullName>
    </submittedName>
</protein>